<proteinExistence type="predicted"/>
<dbReference type="EMBL" id="JAOTIF010000002">
    <property type="protein sequence ID" value="MCU7548299.1"/>
    <property type="molecule type" value="Genomic_DNA"/>
</dbReference>
<accession>A0A9X2XSI7</accession>
<keyword evidence="3" id="KW-1185">Reference proteome</keyword>
<dbReference type="AlphaFoldDB" id="A0A9X2XSI7"/>
<name>A0A9X2XSI7_9BACT</name>
<keyword evidence="1" id="KW-1133">Transmembrane helix</keyword>
<keyword evidence="1" id="KW-0812">Transmembrane</keyword>
<feature type="transmembrane region" description="Helical" evidence="1">
    <location>
        <begin position="117"/>
        <end position="135"/>
    </location>
</feature>
<comment type="caution">
    <text evidence="2">The sequence shown here is derived from an EMBL/GenBank/DDBJ whole genome shotgun (WGS) entry which is preliminary data.</text>
</comment>
<reference evidence="2" key="2">
    <citation type="submission" date="2023-04" db="EMBL/GenBank/DDBJ databases">
        <title>Paracnuella aquatica gen. nov., sp. nov., a member of the family Chitinophagaceae isolated from a hot spring.</title>
        <authorList>
            <person name="Wang C."/>
        </authorList>
    </citation>
    <scope>NUCLEOTIDE SEQUENCE</scope>
    <source>
        <strain evidence="2">LB-8</strain>
    </source>
</reference>
<dbReference type="Proteomes" id="UP001155483">
    <property type="component" value="Unassembled WGS sequence"/>
</dbReference>
<evidence type="ECO:0000313" key="2">
    <source>
        <dbReference type="EMBL" id="MCU7548299.1"/>
    </source>
</evidence>
<gene>
    <name evidence="2" type="ORF">OCK74_04195</name>
</gene>
<evidence type="ECO:0000313" key="3">
    <source>
        <dbReference type="Proteomes" id="UP001155483"/>
    </source>
</evidence>
<reference evidence="2" key="1">
    <citation type="submission" date="2022-09" db="EMBL/GenBank/DDBJ databases">
        <authorList>
            <person name="Yuan C."/>
            <person name="Ke Z."/>
        </authorList>
    </citation>
    <scope>NUCLEOTIDE SEQUENCE</scope>
    <source>
        <strain evidence="2">LB-8</strain>
    </source>
</reference>
<sequence length="141" mass="16542">MEISPTIKLLFWFILLVISCYYFISLTVYPFRRRNNIRKQGVKTRATIIDYKIEVDLDGVKYYYPVLEFKDKTGKRIVVDTEIGKNYQYETGKQLEIYYLPHAPYQFYILSSVPGEVYLLPFGVIAISLIIYAIIKTISSL</sequence>
<protein>
    <submittedName>
        <fullName evidence="2">DUF3592 domain-containing protein</fullName>
    </submittedName>
</protein>
<evidence type="ECO:0000256" key="1">
    <source>
        <dbReference type="SAM" id="Phobius"/>
    </source>
</evidence>
<feature type="transmembrane region" description="Helical" evidence="1">
    <location>
        <begin position="12"/>
        <end position="31"/>
    </location>
</feature>
<keyword evidence="1" id="KW-0472">Membrane</keyword>
<organism evidence="2 3">
    <name type="scientific">Paraflavisolibacter caeni</name>
    <dbReference type="NCBI Taxonomy" id="2982496"/>
    <lineage>
        <taxon>Bacteria</taxon>
        <taxon>Pseudomonadati</taxon>
        <taxon>Bacteroidota</taxon>
        <taxon>Chitinophagia</taxon>
        <taxon>Chitinophagales</taxon>
        <taxon>Chitinophagaceae</taxon>
        <taxon>Paraflavisolibacter</taxon>
    </lineage>
</organism>